<sequence length="83" mass="9497">MEVHVRSHDPRDPAGVWKKLADIFEQPTVVNRLMLHRRLLSTKLSETGNAQEHINTLSDISGHLMSISKSAQLDENFMARPHR</sequence>
<dbReference type="AlphaFoldDB" id="A0A4P9X004"/>
<evidence type="ECO:0000313" key="1">
    <source>
        <dbReference type="EMBL" id="RKO98195.1"/>
    </source>
</evidence>
<accession>A0A4P9X004</accession>
<dbReference type="EMBL" id="ML014660">
    <property type="protein sequence ID" value="RKO98195.1"/>
    <property type="molecule type" value="Genomic_DNA"/>
</dbReference>
<name>A0A4P9X004_9FUNG</name>
<organism evidence="1 2">
    <name type="scientific">Caulochytrium protostelioides</name>
    <dbReference type="NCBI Taxonomy" id="1555241"/>
    <lineage>
        <taxon>Eukaryota</taxon>
        <taxon>Fungi</taxon>
        <taxon>Fungi incertae sedis</taxon>
        <taxon>Chytridiomycota</taxon>
        <taxon>Chytridiomycota incertae sedis</taxon>
        <taxon>Chytridiomycetes</taxon>
        <taxon>Caulochytriales</taxon>
        <taxon>Caulochytriaceae</taxon>
        <taxon>Caulochytrium</taxon>
    </lineage>
</organism>
<evidence type="ECO:0000313" key="2">
    <source>
        <dbReference type="Proteomes" id="UP000274922"/>
    </source>
</evidence>
<dbReference type="Pfam" id="PF14223">
    <property type="entry name" value="Retrotran_gag_2"/>
    <property type="match status" value="1"/>
</dbReference>
<keyword evidence="2" id="KW-1185">Reference proteome</keyword>
<reference evidence="2" key="1">
    <citation type="journal article" date="2018" name="Nat. Microbiol.">
        <title>Leveraging single-cell genomics to expand the fungal tree of life.</title>
        <authorList>
            <person name="Ahrendt S.R."/>
            <person name="Quandt C.A."/>
            <person name="Ciobanu D."/>
            <person name="Clum A."/>
            <person name="Salamov A."/>
            <person name="Andreopoulos B."/>
            <person name="Cheng J.F."/>
            <person name="Woyke T."/>
            <person name="Pelin A."/>
            <person name="Henrissat B."/>
            <person name="Reynolds N.K."/>
            <person name="Benny G.L."/>
            <person name="Smith M.E."/>
            <person name="James T.Y."/>
            <person name="Grigoriev I.V."/>
        </authorList>
    </citation>
    <scope>NUCLEOTIDE SEQUENCE [LARGE SCALE GENOMIC DNA]</scope>
    <source>
        <strain evidence="2">ATCC 52028</strain>
    </source>
</reference>
<proteinExistence type="predicted"/>
<dbReference type="Proteomes" id="UP000274922">
    <property type="component" value="Unassembled WGS sequence"/>
</dbReference>
<gene>
    <name evidence="1" type="ORF">CXG81DRAFT_29030</name>
</gene>
<protein>
    <submittedName>
        <fullName evidence="1">Uncharacterized protein</fullName>
    </submittedName>
</protein>